<proteinExistence type="inferred from homology"/>
<comment type="function">
    <text evidence="2 10 12">Catalyzes the transfer of a dimethylallyl group onto the adenine at position 37 in tRNAs that read codons beginning with uridine, leading to the formation of N6-(dimethylallyl)adenosine (i(6)A).</text>
</comment>
<dbReference type="PANTHER" id="PTHR11088:SF60">
    <property type="entry name" value="TRNA DIMETHYLALLYLTRANSFERASE"/>
    <property type="match status" value="1"/>
</dbReference>
<evidence type="ECO:0000313" key="15">
    <source>
        <dbReference type="Proteomes" id="UP001152872"/>
    </source>
</evidence>
<evidence type="ECO:0000256" key="9">
    <source>
        <dbReference type="ARBA" id="ARBA00049563"/>
    </source>
</evidence>
<keyword evidence="4 10" id="KW-0808">Transferase</keyword>
<keyword evidence="5 10" id="KW-0819">tRNA processing</keyword>
<evidence type="ECO:0000256" key="4">
    <source>
        <dbReference type="ARBA" id="ARBA00022679"/>
    </source>
</evidence>
<dbReference type="NCBIfam" id="TIGR00174">
    <property type="entry name" value="miaA"/>
    <property type="match status" value="1"/>
</dbReference>
<name>A0A9X4M5Q4_9CYAN</name>
<comment type="caution">
    <text evidence="14">The sequence shown here is derived from an EMBL/GenBank/DDBJ whole genome shotgun (WGS) entry which is preliminary data.</text>
</comment>
<dbReference type="InterPro" id="IPR039657">
    <property type="entry name" value="Dimethylallyltransferase"/>
</dbReference>
<evidence type="ECO:0000256" key="8">
    <source>
        <dbReference type="ARBA" id="ARBA00022842"/>
    </source>
</evidence>
<comment type="catalytic activity">
    <reaction evidence="9 10 11">
        <text>adenosine(37) in tRNA + dimethylallyl diphosphate = N(6)-dimethylallyladenosine(37) in tRNA + diphosphate</text>
        <dbReference type="Rhea" id="RHEA:26482"/>
        <dbReference type="Rhea" id="RHEA-COMP:10162"/>
        <dbReference type="Rhea" id="RHEA-COMP:10375"/>
        <dbReference type="ChEBI" id="CHEBI:33019"/>
        <dbReference type="ChEBI" id="CHEBI:57623"/>
        <dbReference type="ChEBI" id="CHEBI:74411"/>
        <dbReference type="ChEBI" id="CHEBI:74415"/>
        <dbReference type="EC" id="2.5.1.75"/>
    </reaction>
</comment>
<protein>
    <recommendedName>
        <fullName evidence="10">tRNA dimethylallyltransferase</fullName>
        <ecNumber evidence="10">2.5.1.75</ecNumber>
    </recommendedName>
    <alternativeName>
        <fullName evidence="10">Dimethylallyl diphosphate:tRNA dimethylallyltransferase</fullName>
        <shortName evidence="10">DMAPP:tRNA dimethylallyltransferase</shortName>
        <shortName evidence="10">DMATase</shortName>
    </alternativeName>
    <alternativeName>
        <fullName evidence="10">Isopentenyl-diphosphate:tRNA isopentenyltransferase</fullName>
        <shortName evidence="10">IPP transferase</shortName>
        <shortName evidence="10">IPPT</shortName>
        <shortName evidence="10">IPTase</shortName>
    </alternativeName>
</protein>
<keyword evidence="8 10" id="KW-0460">Magnesium</keyword>
<dbReference type="GO" id="GO:0005524">
    <property type="term" value="F:ATP binding"/>
    <property type="evidence" value="ECO:0007669"/>
    <property type="project" value="UniProtKB-UniRule"/>
</dbReference>
<dbReference type="InterPro" id="IPR018022">
    <property type="entry name" value="IPT"/>
</dbReference>
<feature type="binding site" evidence="10">
    <location>
        <begin position="11"/>
        <end position="18"/>
    </location>
    <ligand>
        <name>ATP</name>
        <dbReference type="ChEBI" id="CHEBI:30616"/>
    </ligand>
</feature>
<accession>A0A9X4M5Q4</accession>
<evidence type="ECO:0000256" key="7">
    <source>
        <dbReference type="ARBA" id="ARBA00022840"/>
    </source>
</evidence>
<dbReference type="HAMAP" id="MF_00185">
    <property type="entry name" value="IPP_trans"/>
    <property type="match status" value="1"/>
</dbReference>
<feature type="site" description="Interaction with substrate tRNA" evidence="10">
    <location>
        <position position="125"/>
    </location>
</feature>
<evidence type="ECO:0000256" key="2">
    <source>
        <dbReference type="ARBA" id="ARBA00003213"/>
    </source>
</evidence>
<comment type="cofactor">
    <cofactor evidence="1 10">
        <name>Mg(2+)</name>
        <dbReference type="ChEBI" id="CHEBI:18420"/>
    </cofactor>
</comment>
<comment type="subunit">
    <text evidence="10">Monomer.</text>
</comment>
<organism evidence="14 15">
    <name type="scientific">Pseudanabaena catenata USMAC16</name>
    <dbReference type="NCBI Taxonomy" id="1855837"/>
    <lineage>
        <taxon>Bacteria</taxon>
        <taxon>Bacillati</taxon>
        <taxon>Cyanobacteriota</taxon>
        <taxon>Cyanophyceae</taxon>
        <taxon>Pseudanabaenales</taxon>
        <taxon>Pseudanabaenaceae</taxon>
        <taxon>Pseudanabaena</taxon>
    </lineage>
</organism>
<dbReference type="Gene3D" id="1.10.20.140">
    <property type="match status" value="1"/>
</dbReference>
<evidence type="ECO:0000256" key="6">
    <source>
        <dbReference type="ARBA" id="ARBA00022741"/>
    </source>
</evidence>
<gene>
    <name evidence="10 14" type="primary">miaA</name>
    <name evidence="14" type="ORF">FEV09_06535</name>
</gene>
<dbReference type="Proteomes" id="UP001152872">
    <property type="component" value="Unassembled WGS sequence"/>
</dbReference>
<feature type="region of interest" description="Interaction with substrate tRNA" evidence="10">
    <location>
        <begin position="36"/>
        <end position="39"/>
    </location>
</feature>
<dbReference type="SUPFAM" id="SSF52540">
    <property type="entry name" value="P-loop containing nucleoside triphosphate hydrolases"/>
    <property type="match status" value="1"/>
</dbReference>
<evidence type="ECO:0000256" key="5">
    <source>
        <dbReference type="ARBA" id="ARBA00022694"/>
    </source>
</evidence>
<keyword evidence="15" id="KW-1185">Reference proteome</keyword>
<keyword evidence="6 10" id="KW-0547">Nucleotide-binding</keyword>
<evidence type="ECO:0000256" key="12">
    <source>
        <dbReference type="RuleBase" id="RU003784"/>
    </source>
</evidence>
<dbReference type="EMBL" id="VBTY01000037">
    <property type="protein sequence ID" value="MDG3494213.1"/>
    <property type="molecule type" value="Genomic_DNA"/>
</dbReference>
<evidence type="ECO:0000256" key="11">
    <source>
        <dbReference type="RuleBase" id="RU003783"/>
    </source>
</evidence>
<dbReference type="Pfam" id="PF01715">
    <property type="entry name" value="IPPT"/>
    <property type="match status" value="1"/>
</dbReference>
<feature type="binding site" evidence="10">
    <location>
        <begin position="13"/>
        <end position="18"/>
    </location>
    <ligand>
        <name>substrate</name>
    </ligand>
</feature>
<evidence type="ECO:0000313" key="14">
    <source>
        <dbReference type="EMBL" id="MDG3494213.1"/>
    </source>
</evidence>
<dbReference type="Gene3D" id="3.40.50.300">
    <property type="entry name" value="P-loop containing nucleotide triphosphate hydrolases"/>
    <property type="match status" value="1"/>
</dbReference>
<dbReference type="AlphaFoldDB" id="A0A9X4M5Q4"/>
<comment type="similarity">
    <text evidence="3 10 13">Belongs to the IPP transferase family.</text>
</comment>
<reference evidence="14" key="1">
    <citation type="submission" date="2019-05" db="EMBL/GenBank/DDBJ databases">
        <title>Whole genome sequencing of Pseudanabaena catenata USMAC16.</title>
        <authorList>
            <person name="Khan Z."/>
            <person name="Omar W.M."/>
            <person name="Convey P."/>
            <person name="Merican F."/>
            <person name="Najimudin N."/>
        </authorList>
    </citation>
    <scope>NUCLEOTIDE SEQUENCE</scope>
    <source>
        <strain evidence="14">USMAC16</strain>
    </source>
</reference>
<dbReference type="PANTHER" id="PTHR11088">
    <property type="entry name" value="TRNA DIMETHYLALLYLTRANSFERASE"/>
    <property type="match status" value="1"/>
</dbReference>
<sequence>MDRAGLIVILGATATGKTSLAIALAKHLNAPILSADSRQVYRDLDIGTAKPTMEERQGVPHYLIDIINPDQTLTLADYQDQAQTLIAKFHAEGVTPILVGGSGLYIKAITAGLKIPHVPPQPDLRSQFEQLGQHYCYQVLQQIDPVGANKIHAHDQVRTLRSLEVFYVTGKPLSEQQGEQLPNYPIVQIGLECVDLEAYRRLVSDRTEQMLDRGWLDEICHVQRCYGEDLPLLKTLGYAEMSDYLANKIDLETAKSLTVTHTCQFAKRQRTWFRGSGNGDLPINWLRSGSTWEDAIAIHNRALHNEV</sequence>
<feature type="site" description="Interaction with substrate tRNA" evidence="10">
    <location>
        <position position="102"/>
    </location>
</feature>
<dbReference type="EC" id="2.5.1.75" evidence="10"/>
<dbReference type="InterPro" id="IPR027417">
    <property type="entry name" value="P-loop_NTPase"/>
</dbReference>
<dbReference type="GO" id="GO:0052381">
    <property type="term" value="F:tRNA dimethylallyltransferase activity"/>
    <property type="evidence" value="ECO:0007669"/>
    <property type="project" value="UniProtKB-UniRule"/>
</dbReference>
<evidence type="ECO:0000256" key="1">
    <source>
        <dbReference type="ARBA" id="ARBA00001946"/>
    </source>
</evidence>
<evidence type="ECO:0000256" key="13">
    <source>
        <dbReference type="RuleBase" id="RU003785"/>
    </source>
</evidence>
<comment type="caution">
    <text evidence="10">Lacks conserved residue(s) required for the propagation of feature annotation.</text>
</comment>
<dbReference type="RefSeq" id="WP_009626280.1">
    <property type="nucleotide sequence ID" value="NZ_VBTY01000037.1"/>
</dbReference>
<evidence type="ECO:0000256" key="10">
    <source>
        <dbReference type="HAMAP-Rule" id="MF_00185"/>
    </source>
</evidence>
<dbReference type="GO" id="GO:0006400">
    <property type="term" value="P:tRNA modification"/>
    <property type="evidence" value="ECO:0007669"/>
    <property type="project" value="TreeGrafter"/>
</dbReference>
<keyword evidence="7 10" id="KW-0067">ATP-binding</keyword>
<evidence type="ECO:0000256" key="3">
    <source>
        <dbReference type="ARBA" id="ARBA00005842"/>
    </source>
</evidence>